<dbReference type="InterPro" id="IPR038565">
    <property type="entry name" value="CLIP_sf"/>
</dbReference>
<keyword evidence="3" id="KW-0732">Signal</keyword>
<dbReference type="InterPro" id="IPR009003">
    <property type="entry name" value="Peptidase_S1_PA"/>
</dbReference>
<dbReference type="PROSITE" id="PS00134">
    <property type="entry name" value="TRYPSIN_HIS"/>
    <property type="match status" value="2"/>
</dbReference>
<keyword evidence="9" id="KW-0325">Glycoprotein</keyword>
<proteinExistence type="inferred from homology"/>
<evidence type="ECO:0000259" key="14">
    <source>
        <dbReference type="PROSITE" id="PS51888"/>
    </source>
</evidence>
<sequence>MVFFSEHAAGSSCVTPNEAAGVCIGIRQCRPLLFILDTQPLPPEAINFLRESQCGFDGKDPRVCCPSLQLTPPTESIMQYDLPQNPLLSADCGLDFSQKIYGGEKTDLEEFPWMALLEYVKPTGKSTACGGVLISRRYVLTAAHCVKGKDLPRSWRLVSVRLGEYNTETDPDCIRDTENTLTCADDPINVGVEEQIAHEEYRPLSTDQLYDIALLRLSRDVKFTNYVKPICLPSNAPLREQLTVAGWGRTENRSSSNVKLKTKLPVADRNVCQTTYRNIGVWLGFGQFCAGGQKAKDSCKGDSGGPLMSVERTRNNLVRWSVVGIVSFGLYPCAIEGWPGVYSKVADFVPWILKDRCNTPQNKSGVCVNVRSCQPVLDILVKQRPLSKEIINYLTSLQCGFEGKNPKVCCEQVNQSSRCGPTTEEPTQSPPTVPNPQGIPNPPDVLNHPNRLLVNEDVCGPSTTEKIIGGNKTGVFDYPWMVLIEAYNPRRDITEFICGGTLINKRYVLTAAHCVTSLPGGLRVTGVRIGEHDLSTAQDCEKDENGRDLVCTEGYQTFQLEGMHFHPEYSTKKLQNDIALMRLNRDVDYTPQNIRPICLPIGPAATMSKKKVTVTGWGTTEFGPRSQALLQVKLLPVSTEECAQAFNGKAQIWYKQMCAGGKKGMDSCSGDSGGPLQSLSFFNNTVKYVQYGIVSFGLMNCGTGGVPGVYTNVIYYMDWILNTVRP</sequence>
<dbReference type="PROSITE" id="PS50240">
    <property type="entry name" value="TRYPSIN_DOM"/>
    <property type="match status" value="2"/>
</dbReference>
<name>A0A154P3E5_DUFNO</name>
<reference evidence="15 16" key="1">
    <citation type="submission" date="2015-07" db="EMBL/GenBank/DDBJ databases">
        <title>The genome of Dufourea novaeangliae.</title>
        <authorList>
            <person name="Pan H."/>
            <person name="Kapheim K."/>
        </authorList>
    </citation>
    <scope>NUCLEOTIDE SEQUENCE [LARGE SCALE GENOMIC DNA]</scope>
    <source>
        <strain evidence="15">0120121106</strain>
        <tissue evidence="15">Whole body</tissue>
    </source>
</reference>
<evidence type="ECO:0000256" key="5">
    <source>
        <dbReference type="ARBA" id="ARBA00022825"/>
    </source>
</evidence>
<dbReference type="Pfam" id="PF12032">
    <property type="entry name" value="CLIP"/>
    <property type="match status" value="2"/>
</dbReference>
<dbReference type="GO" id="GO:0046872">
    <property type="term" value="F:metal ion binding"/>
    <property type="evidence" value="ECO:0007669"/>
    <property type="project" value="UniProtKB-KW"/>
</dbReference>
<dbReference type="InterPro" id="IPR001314">
    <property type="entry name" value="Peptidase_S1A"/>
</dbReference>
<dbReference type="FunFam" id="3.30.1640.30:FF:000001">
    <property type="entry name" value="Serine protease 7"/>
    <property type="match status" value="1"/>
</dbReference>
<dbReference type="PROSITE" id="PS00135">
    <property type="entry name" value="TRYPSIN_SER"/>
    <property type="match status" value="2"/>
</dbReference>
<keyword evidence="4 11" id="KW-0378">Hydrolase</keyword>
<dbReference type="PROSITE" id="PS51888">
    <property type="entry name" value="CLIP"/>
    <property type="match status" value="2"/>
</dbReference>
<feature type="domain" description="Peptidase S1" evidence="13">
    <location>
        <begin position="100"/>
        <end position="357"/>
    </location>
</feature>
<evidence type="ECO:0000256" key="7">
    <source>
        <dbReference type="ARBA" id="ARBA00023145"/>
    </source>
</evidence>
<feature type="compositionally biased region" description="Pro residues" evidence="12">
    <location>
        <begin position="428"/>
        <end position="443"/>
    </location>
</feature>
<evidence type="ECO:0000256" key="6">
    <source>
        <dbReference type="ARBA" id="ARBA00022837"/>
    </source>
</evidence>
<gene>
    <name evidence="15" type="ORF">WN55_10301</name>
</gene>
<evidence type="ECO:0000256" key="11">
    <source>
        <dbReference type="RuleBase" id="RU363034"/>
    </source>
</evidence>
<dbReference type="Proteomes" id="UP000076502">
    <property type="component" value="Unassembled WGS sequence"/>
</dbReference>
<evidence type="ECO:0000256" key="12">
    <source>
        <dbReference type="SAM" id="MobiDB-lite"/>
    </source>
</evidence>
<dbReference type="InterPro" id="IPR001254">
    <property type="entry name" value="Trypsin_dom"/>
</dbReference>
<evidence type="ECO:0000256" key="10">
    <source>
        <dbReference type="ARBA" id="ARBA00024195"/>
    </source>
</evidence>
<dbReference type="CDD" id="cd00190">
    <property type="entry name" value="Tryp_SPc"/>
    <property type="match status" value="2"/>
</dbReference>
<evidence type="ECO:0000259" key="13">
    <source>
        <dbReference type="PROSITE" id="PS50240"/>
    </source>
</evidence>
<dbReference type="OrthoDB" id="9028152at2759"/>
<evidence type="ECO:0000256" key="8">
    <source>
        <dbReference type="ARBA" id="ARBA00023157"/>
    </source>
</evidence>
<dbReference type="SMART" id="SM00680">
    <property type="entry name" value="CLIP"/>
    <property type="match status" value="2"/>
</dbReference>
<dbReference type="InterPro" id="IPR051487">
    <property type="entry name" value="Ser/Thr_Proteases_Immune/Dev"/>
</dbReference>
<dbReference type="InterPro" id="IPR033116">
    <property type="entry name" value="TRYPSIN_SER"/>
</dbReference>
<feature type="domain" description="Clip" evidence="14">
    <location>
        <begin position="356"/>
        <end position="410"/>
    </location>
</feature>
<organism evidence="15 16">
    <name type="scientific">Dufourea novaeangliae</name>
    <name type="common">Sweat bee</name>
    <dbReference type="NCBI Taxonomy" id="178035"/>
    <lineage>
        <taxon>Eukaryota</taxon>
        <taxon>Metazoa</taxon>
        <taxon>Ecdysozoa</taxon>
        <taxon>Arthropoda</taxon>
        <taxon>Hexapoda</taxon>
        <taxon>Insecta</taxon>
        <taxon>Pterygota</taxon>
        <taxon>Neoptera</taxon>
        <taxon>Endopterygota</taxon>
        <taxon>Hymenoptera</taxon>
        <taxon>Apocrita</taxon>
        <taxon>Aculeata</taxon>
        <taxon>Apoidea</taxon>
        <taxon>Anthophila</taxon>
        <taxon>Halictidae</taxon>
        <taxon>Rophitinae</taxon>
        <taxon>Dufourea</taxon>
    </lineage>
</organism>
<keyword evidence="6" id="KW-0106">Calcium</keyword>
<keyword evidence="7" id="KW-0865">Zymogen</keyword>
<evidence type="ECO:0000256" key="1">
    <source>
        <dbReference type="ARBA" id="ARBA00022670"/>
    </source>
</evidence>
<dbReference type="AlphaFoldDB" id="A0A154P3E5"/>
<dbReference type="SUPFAM" id="SSF50494">
    <property type="entry name" value="Trypsin-like serine proteases"/>
    <property type="match status" value="2"/>
</dbReference>
<dbReference type="SMART" id="SM00020">
    <property type="entry name" value="Tryp_SPc"/>
    <property type="match status" value="2"/>
</dbReference>
<keyword evidence="5 11" id="KW-0720">Serine protease</keyword>
<evidence type="ECO:0000256" key="3">
    <source>
        <dbReference type="ARBA" id="ARBA00022729"/>
    </source>
</evidence>
<dbReference type="GO" id="GO:0051604">
    <property type="term" value="P:protein maturation"/>
    <property type="evidence" value="ECO:0007669"/>
    <property type="project" value="UniProtKB-ARBA"/>
</dbReference>
<dbReference type="GO" id="GO:0004252">
    <property type="term" value="F:serine-type endopeptidase activity"/>
    <property type="evidence" value="ECO:0007669"/>
    <property type="project" value="InterPro"/>
</dbReference>
<keyword evidence="16" id="KW-1185">Reference proteome</keyword>
<feature type="domain" description="Clip" evidence="14">
    <location>
        <begin position="12"/>
        <end position="65"/>
    </location>
</feature>
<dbReference type="Gene3D" id="2.40.10.10">
    <property type="entry name" value="Trypsin-like serine proteases"/>
    <property type="match status" value="4"/>
</dbReference>
<evidence type="ECO:0000313" key="16">
    <source>
        <dbReference type="Proteomes" id="UP000076502"/>
    </source>
</evidence>
<protein>
    <submittedName>
        <fullName evidence="15">Serine protease easter</fullName>
    </submittedName>
</protein>
<keyword evidence="2" id="KW-0479">Metal-binding</keyword>
<keyword evidence="1 11" id="KW-0645">Protease</keyword>
<dbReference type="InterPro" id="IPR043504">
    <property type="entry name" value="Peptidase_S1_PA_chymotrypsin"/>
</dbReference>
<dbReference type="GO" id="GO:0006508">
    <property type="term" value="P:proteolysis"/>
    <property type="evidence" value="ECO:0007669"/>
    <property type="project" value="UniProtKB-KW"/>
</dbReference>
<dbReference type="PRINTS" id="PR00722">
    <property type="entry name" value="CHYMOTRYPSIN"/>
</dbReference>
<dbReference type="EMBL" id="KQ434809">
    <property type="protein sequence ID" value="KZC06391.1"/>
    <property type="molecule type" value="Genomic_DNA"/>
</dbReference>
<evidence type="ECO:0000256" key="2">
    <source>
        <dbReference type="ARBA" id="ARBA00022723"/>
    </source>
</evidence>
<dbReference type="Pfam" id="PF00089">
    <property type="entry name" value="Trypsin"/>
    <property type="match status" value="2"/>
</dbReference>
<dbReference type="Gene3D" id="3.30.1640.30">
    <property type="match status" value="2"/>
</dbReference>
<feature type="region of interest" description="Disordered" evidence="12">
    <location>
        <begin position="419"/>
        <end position="447"/>
    </location>
</feature>
<accession>A0A154P3E5</accession>
<evidence type="ECO:0000256" key="4">
    <source>
        <dbReference type="ARBA" id="ARBA00022801"/>
    </source>
</evidence>
<dbReference type="FunFam" id="2.40.10.10:FF:000028">
    <property type="entry name" value="Serine protease easter"/>
    <property type="match status" value="2"/>
</dbReference>
<dbReference type="STRING" id="178035.A0A154P3E5"/>
<dbReference type="InterPro" id="IPR022700">
    <property type="entry name" value="CLIP"/>
</dbReference>
<comment type="similarity">
    <text evidence="10">Belongs to the peptidase S1 family. CLIP subfamily.</text>
</comment>
<feature type="domain" description="Peptidase S1" evidence="13">
    <location>
        <begin position="467"/>
        <end position="725"/>
    </location>
</feature>
<dbReference type="PANTHER" id="PTHR24256">
    <property type="entry name" value="TRYPTASE-RELATED"/>
    <property type="match status" value="1"/>
</dbReference>
<dbReference type="InterPro" id="IPR018114">
    <property type="entry name" value="TRYPSIN_HIS"/>
</dbReference>
<evidence type="ECO:0000256" key="9">
    <source>
        <dbReference type="ARBA" id="ARBA00023180"/>
    </source>
</evidence>
<keyword evidence="8" id="KW-1015">Disulfide bond</keyword>
<evidence type="ECO:0000313" key="15">
    <source>
        <dbReference type="EMBL" id="KZC06391.1"/>
    </source>
</evidence>
<dbReference type="FunFam" id="2.40.10.10:FF:000078">
    <property type="entry name" value="Serine protease H137"/>
    <property type="match status" value="1"/>
</dbReference>